<name>A0A1S1N2F9_9GAMM</name>
<evidence type="ECO:0000313" key="1">
    <source>
        <dbReference type="EMBL" id="OHU92794.1"/>
    </source>
</evidence>
<dbReference type="STRING" id="1859457.BET10_04915"/>
<sequence length="536" mass="60899">MHFNFFENYKLSITLIAIILLCGCNTRNFTPNINPKSYDDYLLGVTTKKNTKEVLYFYLKDGNIYSASTKSRFIDKPIGKYQDKSDSIHIEIDPHINYLYPNKLIAINTTIKGKAPLDTAQFYCKKDNGYASRSKLSECNSLIFVLIDNTYRCGRFPSKLDMTCMSKNRFSSFTGSVLNDISKYKSQAIEGKREVNELSKLAKSIATTYLKKKQILEGIILAADLSNINYLIGNDIAYEAYQSESFIRLITPPRENARLHARFHNNENLTFRSQVILNRMMLTDWAITNLQVFPATHEEPKASADSYANIFVDVEWLDSLSKEAAESVLKHEVVHIINNIVLEYEYSGLPSLEGLTYEDALGKQTFSSRSRTNVQDIVRSAVIEKALEKMTNQALEEVLADKLVILTNHLTLDKANSYCGLLASLDAGNNRVNACNSLSNLLSEYSGLYFGLDLLVNRGSMITGYSASSIKSLTQTQEERLKETNSKLAPIYLEMSNDLLQKMHSYDKIYSSHSNRNKSLKRARENYNNMIKELFK</sequence>
<reference evidence="1 2" key="1">
    <citation type="submission" date="2016-09" db="EMBL/GenBank/DDBJ databases">
        <title>Pseudoalteromonas amylolytica sp. nov., isolated from the surface seawater.</title>
        <authorList>
            <person name="Wu Y.-H."/>
            <person name="Cheng H."/>
            <person name="Jin X.-B."/>
            <person name="Wang C.-S."/>
            <person name="Xu X.-W."/>
        </authorList>
    </citation>
    <scope>NUCLEOTIDE SEQUENCE [LARGE SCALE GENOMIC DNA]</scope>
    <source>
        <strain evidence="1 2">JW1</strain>
    </source>
</reference>
<dbReference type="Proteomes" id="UP000179786">
    <property type="component" value="Unassembled WGS sequence"/>
</dbReference>
<accession>A0A1S1N2F9</accession>
<evidence type="ECO:0000313" key="2">
    <source>
        <dbReference type="Proteomes" id="UP000179786"/>
    </source>
</evidence>
<proteinExistence type="predicted"/>
<gene>
    <name evidence="1" type="ORF">BET10_04915</name>
</gene>
<dbReference type="EMBL" id="MKJU01000006">
    <property type="protein sequence ID" value="OHU92794.1"/>
    <property type="molecule type" value="Genomic_DNA"/>
</dbReference>
<dbReference type="RefSeq" id="WP_070983354.1">
    <property type="nucleotide sequence ID" value="NZ_MKJU01000006.1"/>
</dbReference>
<comment type="caution">
    <text evidence="1">The sequence shown here is derived from an EMBL/GenBank/DDBJ whole genome shotgun (WGS) entry which is preliminary data.</text>
</comment>
<protein>
    <submittedName>
        <fullName evidence="1">Uncharacterized protein</fullName>
    </submittedName>
</protein>
<dbReference type="AlphaFoldDB" id="A0A1S1N2F9"/>
<keyword evidence="2" id="KW-1185">Reference proteome</keyword>
<organism evidence="1 2">
    <name type="scientific">Pseudoalteromonas amylolytica</name>
    <dbReference type="NCBI Taxonomy" id="1859457"/>
    <lineage>
        <taxon>Bacteria</taxon>
        <taxon>Pseudomonadati</taxon>
        <taxon>Pseudomonadota</taxon>
        <taxon>Gammaproteobacteria</taxon>
        <taxon>Alteromonadales</taxon>
        <taxon>Pseudoalteromonadaceae</taxon>
        <taxon>Pseudoalteromonas</taxon>
    </lineage>
</organism>